<organism evidence="14 15">
    <name type="scientific">Rhizorhabdus wittichii (strain DSM 6014 / CCUG 31198 / JCM 15750 / NBRC 105917 / EY 4224 / RW1)</name>
    <name type="common">Sphingomonas wittichii</name>
    <dbReference type="NCBI Taxonomy" id="392499"/>
    <lineage>
        <taxon>Bacteria</taxon>
        <taxon>Pseudomonadati</taxon>
        <taxon>Pseudomonadota</taxon>
        <taxon>Alphaproteobacteria</taxon>
        <taxon>Sphingomonadales</taxon>
        <taxon>Sphingomonadaceae</taxon>
        <taxon>Rhizorhabdus</taxon>
    </lineage>
</organism>
<proteinExistence type="inferred from homology"/>
<evidence type="ECO:0000259" key="13">
    <source>
        <dbReference type="Pfam" id="PF07715"/>
    </source>
</evidence>
<dbReference type="InterPro" id="IPR037066">
    <property type="entry name" value="Plug_dom_sf"/>
</dbReference>
<protein>
    <submittedName>
        <fullName evidence="14">TonB-dependent receptor</fullName>
    </submittedName>
</protein>
<keyword evidence="2 10" id="KW-0813">Transport</keyword>
<dbReference type="PANTHER" id="PTHR30069:SF29">
    <property type="entry name" value="HEMOGLOBIN AND HEMOGLOBIN-HAPTOGLOBIN-BINDING PROTEIN 1-RELATED"/>
    <property type="match status" value="1"/>
</dbReference>
<feature type="domain" description="TonB-dependent receptor plug" evidence="13">
    <location>
        <begin position="91"/>
        <end position="189"/>
    </location>
</feature>
<dbReference type="InterPro" id="IPR036942">
    <property type="entry name" value="Beta-barrel_TonB_sf"/>
</dbReference>
<dbReference type="AlphaFoldDB" id="A0A9J9H9X3"/>
<dbReference type="InterPro" id="IPR012910">
    <property type="entry name" value="Plug_dom"/>
</dbReference>
<dbReference type="EMBL" id="CP000699">
    <property type="protein sequence ID" value="ABQ67557.1"/>
    <property type="molecule type" value="Genomic_DNA"/>
</dbReference>
<dbReference type="KEGG" id="swi:Swit_1191"/>
<evidence type="ECO:0000313" key="15">
    <source>
        <dbReference type="Proteomes" id="UP000001989"/>
    </source>
</evidence>
<dbReference type="InterPro" id="IPR000531">
    <property type="entry name" value="Beta-barrel_TonB"/>
</dbReference>
<evidence type="ECO:0000256" key="11">
    <source>
        <dbReference type="RuleBase" id="RU003357"/>
    </source>
</evidence>
<feature type="domain" description="TonB-dependent receptor-like beta-barrel" evidence="12">
    <location>
        <begin position="268"/>
        <end position="718"/>
    </location>
</feature>
<keyword evidence="8 14" id="KW-0675">Receptor</keyword>
<evidence type="ECO:0000256" key="4">
    <source>
        <dbReference type="ARBA" id="ARBA00022692"/>
    </source>
</evidence>
<gene>
    <name evidence="14" type="ordered locus">Swit_1191</name>
</gene>
<dbReference type="PROSITE" id="PS52016">
    <property type="entry name" value="TONB_DEPENDENT_REC_3"/>
    <property type="match status" value="1"/>
</dbReference>
<evidence type="ECO:0000256" key="2">
    <source>
        <dbReference type="ARBA" id="ARBA00022448"/>
    </source>
</evidence>
<evidence type="ECO:0000256" key="8">
    <source>
        <dbReference type="ARBA" id="ARBA00023170"/>
    </source>
</evidence>
<dbReference type="Proteomes" id="UP000001989">
    <property type="component" value="Chromosome"/>
</dbReference>
<dbReference type="GO" id="GO:0015344">
    <property type="term" value="F:siderophore uptake transmembrane transporter activity"/>
    <property type="evidence" value="ECO:0007669"/>
    <property type="project" value="TreeGrafter"/>
</dbReference>
<evidence type="ECO:0000256" key="3">
    <source>
        <dbReference type="ARBA" id="ARBA00022452"/>
    </source>
</evidence>
<accession>A0A9J9H9X3</accession>
<name>A0A9J9H9X3_RHIWR</name>
<reference evidence="14 15" key="1">
    <citation type="journal article" date="2010" name="J. Bacteriol.">
        <title>Genome sequence of the dioxin-mineralizing bacterium Sphingomonas wittichii RW1.</title>
        <authorList>
            <person name="Miller T.R."/>
            <person name="Delcher A.L."/>
            <person name="Salzberg S.L."/>
            <person name="Saunders E."/>
            <person name="Detter J.C."/>
            <person name="Halden R.U."/>
        </authorList>
    </citation>
    <scope>NUCLEOTIDE SEQUENCE [LARGE SCALE GENOMIC DNA]</scope>
    <source>
        <strain evidence="15">DSM 6014 / CCUG 31198 / JCM 15750 / NBRC 105917 / EY 4224 / RW1</strain>
    </source>
</reference>
<keyword evidence="5" id="KW-0732">Signal</keyword>
<keyword evidence="15" id="KW-1185">Reference proteome</keyword>
<evidence type="ECO:0000256" key="9">
    <source>
        <dbReference type="ARBA" id="ARBA00023237"/>
    </source>
</evidence>
<dbReference type="Gene3D" id="2.170.130.10">
    <property type="entry name" value="TonB-dependent receptor, plug domain"/>
    <property type="match status" value="1"/>
</dbReference>
<dbReference type="CDD" id="cd01347">
    <property type="entry name" value="ligand_gated_channel"/>
    <property type="match status" value="1"/>
</dbReference>
<dbReference type="SUPFAM" id="SSF56935">
    <property type="entry name" value="Porins"/>
    <property type="match status" value="1"/>
</dbReference>
<evidence type="ECO:0000256" key="1">
    <source>
        <dbReference type="ARBA" id="ARBA00004571"/>
    </source>
</evidence>
<dbReference type="GO" id="GO:0009279">
    <property type="term" value="C:cell outer membrane"/>
    <property type="evidence" value="ECO:0007669"/>
    <property type="project" value="UniProtKB-SubCell"/>
</dbReference>
<dbReference type="Gene3D" id="2.40.170.20">
    <property type="entry name" value="TonB-dependent receptor, beta-barrel domain"/>
    <property type="match status" value="1"/>
</dbReference>
<dbReference type="InterPro" id="IPR039426">
    <property type="entry name" value="TonB-dep_rcpt-like"/>
</dbReference>
<keyword evidence="6 11" id="KW-0798">TonB box</keyword>
<comment type="subcellular location">
    <subcellularLocation>
        <location evidence="1 10">Cell outer membrane</location>
        <topology evidence="1 10">Multi-pass membrane protein</topology>
    </subcellularLocation>
</comment>
<dbReference type="PANTHER" id="PTHR30069">
    <property type="entry name" value="TONB-DEPENDENT OUTER MEMBRANE RECEPTOR"/>
    <property type="match status" value="1"/>
</dbReference>
<evidence type="ECO:0000313" key="14">
    <source>
        <dbReference type="EMBL" id="ABQ67557.1"/>
    </source>
</evidence>
<keyword evidence="3 10" id="KW-1134">Transmembrane beta strand</keyword>
<comment type="similarity">
    <text evidence="10 11">Belongs to the TonB-dependent receptor family.</text>
</comment>
<evidence type="ECO:0000256" key="10">
    <source>
        <dbReference type="PROSITE-ProRule" id="PRU01360"/>
    </source>
</evidence>
<dbReference type="GO" id="GO:0044718">
    <property type="term" value="P:siderophore transmembrane transport"/>
    <property type="evidence" value="ECO:0007669"/>
    <property type="project" value="TreeGrafter"/>
</dbReference>
<dbReference type="Pfam" id="PF00593">
    <property type="entry name" value="TonB_dep_Rec_b-barrel"/>
    <property type="match status" value="1"/>
</dbReference>
<keyword evidence="9 10" id="KW-0998">Cell outer membrane</keyword>
<evidence type="ECO:0000256" key="7">
    <source>
        <dbReference type="ARBA" id="ARBA00023136"/>
    </source>
</evidence>
<evidence type="ECO:0000256" key="6">
    <source>
        <dbReference type="ARBA" id="ARBA00023077"/>
    </source>
</evidence>
<evidence type="ECO:0000259" key="12">
    <source>
        <dbReference type="Pfam" id="PF00593"/>
    </source>
</evidence>
<keyword evidence="7 10" id="KW-0472">Membrane</keyword>
<sequence length="744" mass="82349">MARPIPISIRTGLPLFRRDYIWPYIVIRNGTSRHKKGSLMQLKTILLATAAVAAMAPAHAETAGDSAGNAFSLGQIIVTGVRPAGVEVGGSTLTSEAIYAFNRTTLDEAANLIPGVASGNSGGSRNERLVFVRGFDRFQVPISIDGIRVYLPADNRLDYGRFLTPDIAEIQVAKGYASVLDGPGAMGGAINLVTRKPTKEIEAEVRGTLNLDRGVDYAGYNVFALLGTKHDRWYAQGSYARSFTDHWDLPGDYVPVAGSAEDGGAREYSRTRDWRVNAKLGFTPNDTDEYSISYTRQEGSKNAPLHVTDPVSNPLPPGAPNPRFWSWPYWNIESIYFLSTTQLGERATFKTRVYRNSFDNLLSSFDNATQATQTLGRSFNSYYEDKAYGGSAQLDLAITDANALSLAFHYRRDKHVEFQQGFPSGATEPPQTNEEDTYSAAAEYRAAFSPTLSLTAGISYDWRELRKAEEYATPPGELAPRIFEYPRADASAFNWQARLDWRPDQATSLHAGVSRRARFPTIFERFSTQFGTAASNPGLKPERAVNYEIGGSRRIGAFRVEAAAFYSDVQDAIVAVRPVGFPANTTQRRNLGDGKYYGGEIALSWQPASTLELGVNYTYIRREFDITPQAAETVPVFALTDVPTHKGFAYARWSPVERLSIYPNLDFASKRTTLDTFVPGAPVGTVRYYRTGGYVQANLRVDYEVFDNVEIGVGARNIFDKYYVLTDGFPEPGRSFFASIRARY</sequence>
<dbReference type="Pfam" id="PF07715">
    <property type="entry name" value="Plug"/>
    <property type="match status" value="1"/>
</dbReference>
<evidence type="ECO:0000256" key="5">
    <source>
        <dbReference type="ARBA" id="ARBA00022729"/>
    </source>
</evidence>
<keyword evidence="4 10" id="KW-0812">Transmembrane</keyword>